<gene>
    <name evidence="1" type="ORF">RUMOBE_00793</name>
</gene>
<evidence type="ECO:0000313" key="2">
    <source>
        <dbReference type="Proteomes" id="UP000006002"/>
    </source>
</evidence>
<evidence type="ECO:0000313" key="1">
    <source>
        <dbReference type="EMBL" id="EDM88672.1"/>
    </source>
</evidence>
<name>A5ZP76_9FIRM</name>
<dbReference type="AlphaFoldDB" id="A5ZP76"/>
<protein>
    <submittedName>
        <fullName evidence="1">Uncharacterized protein</fullName>
    </submittedName>
</protein>
<dbReference type="Proteomes" id="UP000006002">
    <property type="component" value="Unassembled WGS sequence"/>
</dbReference>
<reference evidence="1 2" key="1">
    <citation type="submission" date="2007-03" db="EMBL/GenBank/DDBJ databases">
        <authorList>
            <person name="Fulton L."/>
            <person name="Clifton S."/>
            <person name="Fulton B."/>
            <person name="Xu J."/>
            <person name="Minx P."/>
            <person name="Pepin K.H."/>
            <person name="Johnson M."/>
            <person name="Thiruvilangam P."/>
            <person name="Bhonagiri V."/>
            <person name="Nash W.E."/>
            <person name="Mardis E.R."/>
            <person name="Wilson R.K."/>
        </authorList>
    </citation>
    <scope>NUCLEOTIDE SEQUENCE [LARGE SCALE GENOMIC DNA]</scope>
    <source>
        <strain evidence="1 2">ATCC 29174</strain>
    </source>
</reference>
<reference evidence="1 2" key="2">
    <citation type="submission" date="2007-04" db="EMBL/GenBank/DDBJ databases">
        <title>Draft genome sequence of Ruminococcus obeum (ATCC 29174).</title>
        <authorList>
            <person name="Sudarsanam P."/>
            <person name="Ley R."/>
            <person name="Guruge J."/>
            <person name="Turnbaugh P.J."/>
            <person name="Mahowald M."/>
            <person name="Liep D."/>
            <person name="Gordon J."/>
        </authorList>
    </citation>
    <scope>NUCLEOTIDE SEQUENCE [LARGE SCALE GENOMIC DNA]</scope>
    <source>
        <strain evidence="1 2">ATCC 29174</strain>
    </source>
</reference>
<sequence length="30" mass="3580">MASFLYLESHGREVSIKNEIHYYSCAVEFR</sequence>
<accession>A5ZP76</accession>
<dbReference type="HOGENOM" id="CLU_3402346_0_0_9"/>
<organism evidence="1 2">
    <name type="scientific">Blautia obeum ATCC 29174</name>
    <dbReference type="NCBI Taxonomy" id="411459"/>
    <lineage>
        <taxon>Bacteria</taxon>
        <taxon>Bacillati</taxon>
        <taxon>Bacillota</taxon>
        <taxon>Clostridia</taxon>
        <taxon>Lachnospirales</taxon>
        <taxon>Lachnospiraceae</taxon>
        <taxon>Blautia</taxon>
    </lineage>
</organism>
<proteinExistence type="predicted"/>
<dbReference type="EMBL" id="AAVO02000002">
    <property type="protein sequence ID" value="EDM88672.1"/>
    <property type="molecule type" value="Genomic_DNA"/>
</dbReference>
<comment type="caution">
    <text evidence="1">The sequence shown here is derived from an EMBL/GenBank/DDBJ whole genome shotgun (WGS) entry which is preliminary data.</text>
</comment>